<dbReference type="OrthoDB" id="9792518at2"/>
<reference evidence="3 4" key="1">
    <citation type="journal article" date="2019" name="Nat. Med.">
        <title>A library of human gut bacterial isolates paired with longitudinal multiomics data enables mechanistic microbiome research.</title>
        <authorList>
            <person name="Poyet M."/>
            <person name="Groussin M."/>
            <person name="Gibbons S.M."/>
            <person name="Avila-Pacheco J."/>
            <person name="Jiang X."/>
            <person name="Kearney S.M."/>
            <person name="Perrotta A.R."/>
            <person name="Berdy B."/>
            <person name="Zhao S."/>
            <person name="Lieberman T.D."/>
            <person name="Swanson P.K."/>
            <person name="Smith M."/>
            <person name="Roesemann S."/>
            <person name="Alexander J.E."/>
            <person name="Rich S.A."/>
            <person name="Livny J."/>
            <person name="Vlamakis H."/>
            <person name="Clish C."/>
            <person name="Bullock K."/>
            <person name="Deik A."/>
            <person name="Scott J."/>
            <person name="Pierce K.A."/>
            <person name="Xavier R.J."/>
            <person name="Alm E.J."/>
        </authorList>
    </citation>
    <scope>NUCLEOTIDE SEQUENCE [LARGE SCALE GENOMIC DNA]</scope>
    <source>
        <strain evidence="1 4">BIOML-A13</strain>
        <strain evidence="2 3">BIOML-A3</strain>
    </source>
</reference>
<dbReference type="InterPro" id="IPR023214">
    <property type="entry name" value="HAD_sf"/>
</dbReference>
<dbReference type="Gene3D" id="1.10.150.240">
    <property type="entry name" value="Putative phosphatase, domain 2"/>
    <property type="match status" value="1"/>
</dbReference>
<dbReference type="InterPro" id="IPR050155">
    <property type="entry name" value="HAD-like_hydrolase_sf"/>
</dbReference>
<proteinExistence type="predicted"/>
<dbReference type="EMBL" id="WNBM01000002">
    <property type="protein sequence ID" value="MTT75688.1"/>
    <property type="molecule type" value="Genomic_DNA"/>
</dbReference>
<evidence type="ECO:0000313" key="2">
    <source>
        <dbReference type="EMBL" id="MTU03750.1"/>
    </source>
</evidence>
<sequence>MYKYILFDLDGTLTDSAPGIIRCVQYALEKCGKGTCPDRELLPFIGPPLTESFQKVCGMTAAEANTALEYYRERFARVGMYENSVYDGIPELLQNLRQAGKTLAVATSKPQLYAEKILEHFGLAAHFSTIAGPGFNGELPTKADVISEVLQRLHLTAADKNAAVMLGDREHDAIGAQQNKIAIIGAGYGYSSPGELSAAGVRQIVSAPQDFAEFLL</sequence>
<gene>
    <name evidence="1" type="ORF">GMD11_05315</name>
    <name evidence="2" type="ORF">GMD18_04960</name>
</gene>
<dbReference type="InterPro" id="IPR023198">
    <property type="entry name" value="PGP-like_dom2"/>
</dbReference>
<keyword evidence="1" id="KW-0378">Hydrolase</keyword>
<organism evidence="1 4">
    <name type="scientific">Phascolarctobacterium faecium</name>
    <dbReference type="NCBI Taxonomy" id="33025"/>
    <lineage>
        <taxon>Bacteria</taxon>
        <taxon>Bacillati</taxon>
        <taxon>Bacillota</taxon>
        <taxon>Negativicutes</taxon>
        <taxon>Acidaminococcales</taxon>
        <taxon>Acidaminococcaceae</taxon>
        <taxon>Phascolarctobacterium</taxon>
    </lineage>
</organism>
<dbReference type="GO" id="GO:0004713">
    <property type="term" value="F:protein tyrosine kinase activity"/>
    <property type="evidence" value="ECO:0007669"/>
    <property type="project" value="TreeGrafter"/>
</dbReference>
<dbReference type="RefSeq" id="WP_155163827.1">
    <property type="nucleotide sequence ID" value="NZ_CATWQF010000002.1"/>
</dbReference>
<dbReference type="InterPro" id="IPR036412">
    <property type="entry name" value="HAD-like_sf"/>
</dbReference>
<dbReference type="PANTHER" id="PTHR43434:SF20">
    <property type="entry name" value="5'-NUCLEOTIDASE"/>
    <property type="match status" value="1"/>
</dbReference>
<comment type="caution">
    <text evidence="1">The sequence shown here is derived from an EMBL/GenBank/DDBJ whole genome shotgun (WGS) entry which is preliminary data.</text>
</comment>
<dbReference type="SUPFAM" id="SSF56784">
    <property type="entry name" value="HAD-like"/>
    <property type="match status" value="1"/>
</dbReference>
<protein>
    <submittedName>
        <fullName evidence="1">HAD hydrolase-like protein</fullName>
    </submittedName>
</protein>
<dbReference type="Pfam" id="PF13419">
    <property type="entry name" value="HAD_2"/>
    <property type="match status" value="1"/>
</dbReference>
<dbReference type="EMBL" id="WNBW01000002">
    <property type="protein sequence ID" value="MTU03750.1"/>
    <property type="molecule type" value="Genomic_DNA"/>
</dbReference>
<keyword evidence="3" id="KW-1185">Reference proteome</keyword>
<evidence type="ECO:0000313" key="4">
    <source>
        <dbReference type="Proteomes" id="UP000484547"/>
    </source>
</evidence>
<accession>A0A7X2XFE0</accession>
<name>A0A7X2XFE0_9FIRM</name>
<dbReference type="InterPro" id="IPR041492">
    <property type="entry name" value="HAD_2"/>
</dbReference>
<dbReference type="Gene3D" id="3.40.50.1000">
    <property type="entry name" value="HAD superfamily/HAD-like"/>
    <property type="match status" value="1"/>
</dbReference>
<dbReference type="Proteomes" id="UP000443070">
    <property type="component" value="Unassembled WGS sequence"/>
</dbReference>
<dbReference type="PANTHER" id="PTHR43434">
    <property type="entry name" value="PHOSPHOGLYCOLATE PHOSPHATASE"/>
    <property type="match status" value="1"/>
</dbReference>
<dbReference type="GO" id="GO:0005829">
    <property type="term" value="C:cytosol"/>
    <property type="evidence" value="ECO:0007669"/>
    <property type="project" value="TreeGrafter"/>
</dbReference>
<dbReference type="GO" id="GO:0016787">
    <property type="term" value="F:hydrolase activity"/>
    <property type="evidence" value="ECO:0007669"/>
    <property type="project" value="UniProtKB-KW"/>
</dbReference>
<evidence type="ECO:0000313" key="3">
    <source>
        <dbReference type="Proteomes" id="UP000443070"/>
    </source>
</evidence>
<dbReference type="Proteomes" id="UP000484547">
    <property type="component" value="Unassembled WGS sequence"/>
</dbReference>
<evidence type="ECO:0000313" key="1">
    <source>
        <dbReference type="EMBL" id="MTT75688.1"/>
    </source>
</evidence>
<dbReference type="AlphaFoldDB" id="A0A7X2XFE0"/>